<evidence type="ECO:0000313" key="1">
    <source>
        <dbReference type="EMBL" id="MCP1999109.1"/>
    </source>
</evidence>
<reference evidence="1" key="1">
    <citation type="submission" date="2022-03" db="EMBL/GenBank/DDBJ databases">
        <title>Interactions between chemoautotrophic and heterotrophic bacteria.</title>
        <authorList>
            <person name="Santoro A."/>
        </authorList>
    </citation>
    <scope>NUCLEOTIDE SEQUENCE</scope>
    <source>
        <strain evidence="1">Nb-106</strain>
    </source>
</reference>
<dbReference type="EMBL" id="JALJZS010000001">
    <property type="protein sequence ID" value="MCP1999109.1"/>
    <property type="molecule type" value="Genomic_DNA"/>
</dbReference>
<accession>A0ACC6AH78</accession>
<organism evidence="1 2">
    <name type="scientific">Nitrobacter winogradskyi</name>
    <name type="common">Nitrobacter agilis</name>
    <dbReference type="NCBI Taxonomy" id="913"/>
    <lineage>
        <taxon>Bacteria</taxon>
        <taxon>Pseudomonadati</taxon>
        <taxon>Pseudomonadota</taxon>
        <taxon>Alphaproteobacteria</taxon>
        <taxon>Hyphomicrobiales</taxon>
        <taxon>Nitrobacteraceae</taxon>
        <taxon>Nitrobacter</taxon>
    </lineage>
</organism>
<proteinExistence type="predicted"/>
<name>A0ACC6AH78_NITWI</name>
<keyword evidence="2" id="KW-1185">Reference proteome</keyword>
<dbReference type="Proteomes" id="UP001205486">
    <property type="component" value="Unassembled WGS sequence"/>
</dbReference>
<protein>
    <submittedName>
        <fullName evidence="1">Uncharacterized protein</fullName>
    </submittedName>
</protein>
<evidence type="ECO:0000313" key="2">
    <source>
        <dbReference type="Proteomes" id="UP001205486"/>
    </source>
</evidence>
<gene>
    <name evidence="1" type="ORF">J2S34_001531</name>
</gene>
<comment type="caution">
    <text evidence="1">The sequence shown here is derived from an EMBL/GenBank/DDBJ whole genome shotgun (WGS) entry which is preliminary data.</text>
</comment>
<sequence length="92" mass="9501">MKLKLALASLIASTLAVPALAQTSPDASPSSPGTTTGSASAWYILQDTSTETCVVTSLKPTTRGKTKAVGKSSYPSRAEAENDLSKIPECSR</sequence>